<dbReference type="GO" id="GO:0005783">
    <property type="term" value="C:endoplasmic reticulum"/>
    <property type="evidence" value="ECO:0007669"/>
    <property type="project" value="TreeGrafter"/>
</dbReference>
<dbReference type="SUPFAM" id="SSF56219">
    <property type="entry name" value="DNase I-like"/>
    <property type="match status" value="1"/>
</dbReference>
<dbReference type="InterPro" id="IPR051916">
    <property type="entry name" value="GPI-anchor_lipid_remodeler"/>
</dbReference>
<dbReference type="Pfam" id="PF23226">
    <property type="entry name" value="Exo_endo_phos_PGAP2IP"/>
    <property type="match status" value="1"/>
</dbReference>
<organism evidence="2 3">
    <name type="scientific">Paralvinella palmiformis</name>
    <dbReference type="NCBI Taxonomy" id="53620"/>
    <lineage>
        <taxon>Eukaryota</taxon>
        <taxon>Metazoa</taxon>
        <taxon>Spiralia</taxon>
        <taxon>Lophotrochozoa</taxon>
        <taxon>Annelida</taxon>
        <taxon>Polychaeta</taxon>
        <taxon>Sedentaria</taxon>
        <taxon>Canalipalpata</taxon>
        <taxon>Terebellida</taxon>
        <taxon>Terebelliformia</taxon>
        <taxon>Alvinellidae</taxon>
        <taxon>Paralvinella</taxon>
    </lineage>
</organism>
<reference evidence="2" key="1">
    <citation type="journal article" date="2023" name="Mol. Biol. Evol.">
        <title>Third-Generation Sequencing Reveals the Adaptive Role of the Epigenome in Three Deep-Sea Polychaetes.</title>
        <authorList>
            <person name="Perez M."/>
            <person name="Aroh O."/>
            <person name="Sun Y."/>
            <person name="Lan Y."/>
            <person name="Juniper S.K."/>
            <person name="Young C.R."/>
            <person name="Angers B."/>
            <person name="Qian P.Y."/>
        </authorList>
    </citation>
    <scope>NUCLEOTIDE SEQUENCE</scope>
    <source>
        <strain evidence="2">P08H-3</strain>
    </source>
</reference>
<protein>
    <recommendedName>
        <fullName evidence="1">PGAP2IP C-terminal nuclease-like domain-containing protein</fullName>
    </recommendedName>
</protein>
<dbReference type="Proteomes" id="UP001208570">
    <property type="component" value="Unassembled WGS sequence"/>
</dbReference>
<dbReference type="EMBL" id="JAODUP010000109">
    <property type="protein sequence ID" value="KAK2161801.1"/>
    <property type="molecule type" value="Genomic_DNA"/>
</dbReference>
<name>A0AAD9NB82_9ANNE</name>
<dbReference type="PANTHER" id="PTHR14859:SF1">
    <property type="entry name" value="PGAP2-INTERACTING PROTEIN"/>
    <property type="match status" value="1"/>
</dbReference>
<proteinExistence type="predicted"/>
<dbReference type="InterPro" id="IPR036691">
    <property type="entry name" value="Endo/exonu/phosph_ase_sf"/>
</dbReference>
<keyword evidence="3" id="KW-1185">Reference proteome</keyword>
<gene>
    <name evidence="2" type="ORF">LSH36_109g01032</name>
</gene>
<dbReference type="AlphaFoldDB" id="A0AAD9NB82"/>
<dbReference type="GO" id="GO:0016020">
    <property type="term" value="C:membrane"/>
    <property type="evidence" value="ECO:0007669"/>
    <property type="project" value="GOC"/>
</dbReference>
<dbReference type="Gene3D" id="3.60.10.10">
    <property type="entry name" value="Endonuclease/exonuclease/phosphatase"/>
    <property type="match status" value="1"/>
</dbReference>
<evidence type="ECO:0000259" key="1">
    <source>
        <dbReference type="Pfam" id="PF23226"/>
    </source>
</evidence>
<comment type="caution">
    <text evidence="2">The sequence shown here is derived from an EMBL/GenBank/DDBJ whole genome shotgun (WGS) entry which is preliminary data.</text>
</comment>
<dbReference type="InterPro" id="IPR057315">
    <property type="entry name" value="Exo_endo_phos_PGAP2IP_C"/>
</dbReference>
<sequence>MFISFSVLVGADVITLLESDASKPFLGNNDLGQWLAEKLSMYVDFGPSTKLHTWGNLILSKYPFVKSKHHLLPSPHGELAPAVSATVNISGMLIDFVVTHMGNDIDVLDRKLQANYLAKELKNVENPVVFLGYVTSEPGSREYNRLIKAGNVKDIDWTDQNRWCEYIMYRGLIRLGYARISHGGLSDTEIQMARFRIPVDSDDYSDHDKIVTASHKIDPAQKFNEKFGKFRIGHNWEEIHRYHMSTPKYFLHQ</sequence>
<dbReference type="GO" id="GO:0006506">
    <property type="term" value="P:GPI anchor biosynthetic process"/>
    <property type="evidence" value="ECO:0007669"/>
    <property type="project" value="TreeGrafter"/>
</dbReference>
<evidence type="ECO:0000313" key="3">
    <source>
        <dbReference type="Proteomes" id="UP001208570"/>
    </source>
</evidence>
<accession>A0AAD9NB82</accession>
<feature type="domain" description="PGAP2IP C-terminal nuclease-like" evidence="1">
    <location>
        <begin position="11"/>
        <end position="203"/>
    </location>
</feature>
<dbReference type="PANTHER" id="PTHR14859">
    <property type="entry name" value="CALCOFLUOR WHITE HYPERSENSITIVE PROTEIN PRECURSOR"/>
    <property type="match status" value="1"/>
</dbReference>
<evidence type="ECO:0000313" key="2">
    <source>
        <dbReference type="EMBL" id="KAK2161801.1"/>
    </source>
</evidence>